<gene>
    <name evidence="1" type="ORF">DWW18_02820</name>
    <name evidence="2" type="ORF">DWZ68_00100</name>
</gene>
<dbReference type="Pfam" id="PF16132">
    <property type="entry name" value="DUF4843"/>
    <property type="match status" value="1"/>
</dbReference>
<proteinExistence type="predicted"/>
<dbReference type="Proteomes" id="UP000286038">
    <property type="component" value="Unassembled WGS sequence"/>
</dbReference>
<name>A0A412X6S6_9BACT</name>
<reference evidence="3 4" key="1">
    <citation type="submission" date="2018-08" db="EMBL/GenBank/DDBJ databases">
        <title>A genome reference for cultivated species of the human gut microbiota.</title>
        <authorList>
            <person name="Zou Y."/>
            <person name="Xue W."/>
            <person name="Luo G."/>
        </authorList>
    </citation>
    <scope>NUCLEOTIDE SEQUENCE [LARGE SCALE GENOMIC DNA]</scope>
    <source>
        <strain evidence="1 3">AF14-49</strain>
        <strain evidence="2 4">AF34-33</strain>
    </source>
</reference>
<dbReference type="InterPro" id="IPR032299">
    <property type="entry name" value="DUF4843"/>
</dbReference>
<sequence>MRYIIIIFVTTCVFAACSEDKFTTYDSTRYLYFAKGITADSITESFFFYPDETTHDIRLELLFAGGPVTENMTYRIEVDESLTTAVKGTDFDFESERIWQAGEERDTLVLKLIKTAKLDNQMLRVVLKVSPTTDFEIGPTKNARSQRIAFTSKAIAPAWWDAHIARYYLGDYSDAKYAEFIEATGISNMTNFGPTELRYYALKLKYHLLKLKNNGTPVMDGDVEMSVPIVG</sequence>
<dbReference type="AlphaFoldDB" id="A0A412X6S6"/>
<evidence type="ECO:0000313" key="3">
    <source>
        <dbReference type="Proteomes" id="UP000283589"/>
    </source>
</evidence>
<dbReference type="EMBL" id="QRPV01000001">
    <property type="protein sequence ID" value="RHM47418.1"/>
    <property type="molecule type" value="Genomic_DNA"/>
</dbReference>
<protein>
    <submittedName>
        <fullName evidence="1">DUF4843 domain-containing protein</fullName>
    </submittedName>
</protein>
<evidence type="ECO:0000313" key="1">
    <source>
        <dbReference type="EMBL" id="RGV36362.1"/>
    </source>
</evidence>
<dbReference type="Proteomes" id="UP000283589">
    <property type="component" value="Unassembled WGS sequence"/>
</dbReference>
<dbReference type="PROSITE" id="PS51257">
    <property type="entry name" value="PROKAR_LIPOPROTEIN"/>
    <property type="match status" value="1"/>
</dbReference>
<accession>A0A412X6S6</accession>
<evidence type="ECO:0000313" key="2">
    <source>
        <dbReference type="EMBL" id="RHM47418.1"/>
    </source>
</evidence>
<dbReference type="RefSeq" id="WP_118258672.1">
    <property type="nucleotide sequence ID" value="NZ_CABJDM010000001.1"/>
</dbReference>
<evidence type="ECO:0000313" key="4">
    <source>
        <dbReference type="Proteomes" id="UP000286038"/>
    </source>
</evidence>
<comment type="caution">
    <text evidence="1">The sequence shown here is derived from an EMBL/GenBank/DDBJ whole genome shotgun (WGS) entry which is preliminary data.</text>
</comment>
<organism evidence="1 3">
    <name type="scientific">Butyricimonas virosa</name>
    <dbReference type="NCBI Taxonomy" id="544645"/>
    <lineage>
        <taxon>Bacteria</taxon>
        <taxon>Pseudomonadati</taxon>
        <taxon>Bacteroidota</taxon>
        <taxon>Bacteroidia</taxon>
        <taxon>Bacteroidales</taxon>
        <taxon>Odoribacteraceae</taxon>
        <taxon>Butyricimonas</taxon>
    </lineage>
</organism>
<dbReference type="EMBL" id="QRZA01000002">
    <property type="protein sequence ID" value="RGV36362.1"/>
    <property type="molecule type" value="Genomic_DNA"/>
</dbReference>